<name>A0A6A5GTQ0_CAERE</name>
<sequence length="513" mass="59231">MENEDVLSSSVRKYFESDSFKIMLTGTVKECMETVTKRMNRLELSLRNLEDQLKLQEELKLAAENPTPIIELEMNLGLKLLKQSDTSNPFVVSPVSIISGVHPFFKCATPEIRLRMAKLILEGGTPDDLTEYFIDLLSVLRATVHFSEIVNLEGPSDPTIQYLYRGGNHGLTKNVFDDFLLMKLKFLEIESSAESRDFSLLNTFSCSALFNHWFHRFSAFEGKFHDSPDSQRDVEYMLWPNHRHFFSENDEFQMVQINLRQCVTMNVFVPKTRFGLTSILKNLRDCEQFSKLIKKTKLVYVDISVPKLKMNTEVKLEGLMTSFGADKNLYKEVTKTVMESDEKITSFIHRSQFELDEKEDDETEYDYGVLESTAKSELEISLAIHLMTGIDTSESFIISPVSIILAIHPFFKSASPQLRLKWAKLLLEGGTPDDMTEYFVDLLSVLRASVLRYEIRRRDGKENDPTIQHLYRNEGYHALEESVFKDFLSTKLKFIELESDEMIVNSINYNSMK</sequence>
<gene>
    <name evidence="3" type="ORF">GCK72_015046</name>
</gene>
<dbReference type="InterPro" id="IPR042178">
    <property type="entry name" value="Serpin_sf_1"/>
</dbReference>
<dbReference type="AlphaFoldDB" id="A0A6A5GTQ0"/>
<dbReference type="KEGG" id="crq:GCK72_015046"/>
<feature type="domain" description="Serpin" evidence="2">
    <location>
        <begin position="194"/>
        <end position="363"/>
    </location>
</feature>
<dbReference type="InterPro" id="IPR042185">
    <property type="entry name" value="Serpin_sf_2"/>
</dbReference>
<dbReference type="Gene3D" id="2.30.39.10">
    <property type="entry name" value="Alpha-1-antitrypsin, domain 1"/>
    <property type="match status" value="1"/>
</dbReference>
<evidence type="ECO:0000259" key="2">
    <source>
        <dbReference type="Pfam" id="PF00079"/>
    </source>
</evidence>
<dbReference type="CTD" id="9823383"/>
<dbReference type="GeneID" id="9823383"/>
<accession>A0A6A5GTQ0</accession>
<reference evidence="3 4" key="1">
    <citation type="submission" date="2019-12" db="EMBL/GenBank/DDBJ databases">
        <title>Chromosome-level assembly of the Caenorhabditis remanei genome.</title>
        <authorList>
            <person name="Teterina A.A."/>
            <person name="Willis J.H."/>
            <person name="Phillips P.C."/>
        </authorList>
    </citation>
    <scope>NUCLEOTIDE SEQUENCE [LARGE SCALE GENOMIC DNA]</scope>
    <source>
        <strain evidence="3 4">PX506</strain>
        <tissue evidence="3">Whole organism</tissue>
    </source>
</reference>
<evidence type="ECO:0000256" key="1">
    <source>
        <dbReference type="SAM" id="Coils"/>
    </source>
</evidence>
<keyword evidence="1" id="KW-0175">Coiled coil</keyword>
<dbReference type="EMBL" id="WUAV01000004">
    <property type="protein sequence ID" value="KAF1758587.1"/>
    <property type="molecule type" value="Genomic_DNA"/>
</dbReference>
<dbReference type="RefSeq" id="XP_053585363.1">
    <property type="nucleotide sequence ID" value="XM_053730591.1"/>
</dbReference>
<organism evidence="3 4">
    <name type="scientific">Caenorhabditis remanei</name>
    <name type="common">Caenorhabditis vulgaris</name>
    <dbReference type="NCBI Taxonomy" id="31234"/>
    <lineage>
        <taxon>Eukaryota</taxon>
        <taxon>Metazoa</taxon>
        <taxon>Ecdysozoa</taxon>
        <taxon>Nematoda</taxon>
        <taxon>Chromadorea</taxon>
        <taxon>Rhabditida</taxon>
        <taxon>Rhabditina</taxon>
        <taxon>Rhabditomorpha</taxon>
        <taxon>Rhabditoidea</taxon>
        <taxon>Rhabditidae</taxon>
        <taxon>Peloderinae</taxon>
        <taxon>Caenorhabditis</taxon>
    </lineage>
</organism>
<dbReference type="Gene3D" id="3.30.497.10">
    <property type="entry name" value="Antithrombin, subunit I, domain 2"/>
    <property type="match status" value="1"/>
</dbReference>
<protein>
    <recommendedName>
        <fullName evidence="2">Serpin domain-containing protein</fullName>
    </recommendedName>
</protein>
<dbReference type="InterPro" id="IPR023796">
    <property type="entry name" value="Serpin_dom"/>
</dbReference>
<proteinExistence type="predicted"/>
<evidence type="ECO:0000313" key="3">
    <source>
        <dbReference type="EMBL" id="KAF1758587.1"/>
    </source>
</evidence>
<feature type="coiled-coil region" evidence="1">
    <location>
        <begin position="32"/>
        <end position="59"/>
    </location>
</feature>
<comment type="caution">
    <text evidence="3">The sequence shown here is derived from an EMBL/GenBank/DDBJ whole genome shotgun (WGS) entry which is preliminary data.</text>
</comment>
<dbReference type="InterPro" id="IPR036186">
    <property type="entry name" value="Serpin_sf"/>
</dbReference>
<dbReference type="Pfam" id="PF00079">
    <property type="entry name" value="Serpin"/>
    <property type="match status" value="1"/>
</dbReference>
<dbReference type="SUPFAM" id="SSF56574">
    <property type="entry name" value="Serpins"/>
    <property type="match status" value="1"/>
</dbReference>
<dbReference type="Proteomes" id="UP000483820">
    <property type="component" value="Chromosome IV"/>
</dbReference>
<evidence type="ECO:0000313" key="4">
    <source>
        <dbReference type="Proteomes" id="UP000483820"/>
    </source>
</evidence>